<reference evidence="2 4" key="1">
    <citation type="submission" date="2024-02" db="EMBL/GenBank/DDBJ databases">
        <authorList>
            <person name="Chen Y."/>
            <person name="Shah S."/>
            <person name="Dougan E. K."/>
            <person name="Thang M."/>
            <person name="Chan C."/>
        </authorList>
    </citation>
    <scope>NUCLEOTIDE SEQUENCE [LARGE SCALE GENOMIC DNA]</scope>
</reference>
<dbReference type="Gene3D" id="3.30.420.10">
    <property type="entry name" value="Ribonuclease H-like superfamily/Ribonuclease H"/>
    <property type="match status" value="1"/>
</dbReference>
<accession>A0ABP0SBM4</accession>
<dbReference type="EMBL" id="CAXAMM010043461">
    <property type="protein sequence ID" value="CAK9110147.1"/>
    <property type="molecule type" value="Genomic_DNA"/>
</dbReference>
<evidence type="ECO:0000313" key="4">
    <source>
        <dbReference type="Proteomes" id="UP001642464"/>
    </source>
</evidence>
<evidence type="ECO:0000313" key="3">
    <source>
        <dbReference type="EMBL" id="CAK9110147.1"/>
    </source>
</evidence>
<protein>
    <submittedName>
        <fullName evidence="2">Actinidain</fullName>
    </submittedName>
</protein>
<feature type="compositionally biased region" description="Acidic residues" evidence="1">
    <location>
        <begin position="561"/>
        <end position="572"/>
    </location>
</feature>
<comment type="caution">
    <text evidence="2">The sequence shown here is derived from an EMBL/GenBank/DDBJ whole genome shotgun (WGS) entry which is preliminary data.</text>
</comment>
<feature type="region of interest" description="Disordered" evidence="1">
    <location>
        <begin position="541"/>
        <end position="586"/>
    </location>
</feature>
<dbReference type="EMBL" id="CAXAMM010043350">
    <property type="protein sequence ID" value="CAK9109669.1"/>
    <property type="molecule type" value="Genomic_DNA"/>
</dbReference>
<evidence type="ECO:0000313" key="2">
    <source>
        <dbReference type="EMBL" id="CAK9109669.1"/>
    </source>
</evidence>
<proteinExistence type="predicted"/>
<dbReference type="InterPro" id="IPR036397">
    <property type="entry name" value="RNaseH_sf"/>
</dbReference>
<sequence>MAPKTYIPTAMATEMKAHYLCSATECRKELQNAGVTVHQDLSLAELRVTLREHRLKTGLLIKRSAGSDTMAMIKRANKKELEVMAGQRELKVPEKASVGELRLALRQAVIDNSSGETQMEIGKHQGATFMEILNSDYQYARWAVQEIQTSDNPDWRLIQFARWVSRMEKQEEPVEVTPLTTSGVKEMFQASQNQPQAGTPLAYAATVVKPNQNIHLTQPGKKKVQVPLDTEVPTAAQRGSSSSETGEIKEMLQQMMLKMHTMESELKEVKEGSRFLVGKVLSSGETANVKSGDYIRFYQENWQQYFGHPEFLRFDAEGTWMSRELDAHFSKNQVMLDPIPGDAHWHLSPLERSTAWLKELLSRLAQSDAQIAPHEALAQALATWNQREMVRGFSPYEHALGQAPDLDGRFFREEVKGLPIEIMETPIGELENSCRLRMLAEETFIRWQAKERLNRALNSKSKTIPTYLPGELVFWALLWLLEQLRKASEREQTLAEFDKDIRLPWAITDIVATLRKNEYDDITQEAQQMPGEEGRDKVARFWLPPTKRHKTKGPVEKPPDNDEEKGDADVEMEGGHSSSSKSLEEIRRDKAQDWDGQLLRDQVEEAQNPQSFLSESKASVELNIPLPKSRHGWMKMSRDPLSFIVNTLKKKSVEVFEKHMDEETKEKFRGAKDTEINKFLRSEALECLPAHLQPSKAEAMSMRRNAIAEEKVLEVIGGSGFAVLCELRPFAFAHVRANMGATERTTFVPPIVPEGDGKISFDEFRARLARVSRTRRQDHNASLVGGAFYQTKLVPGKLVERWVGGTAQSHAA</sequence>
<keyword evidence="4" id="KW-1185">Reference proteome</keyword>
<organism evidence="2 4">
    <name type="scientific">Durusdinium trenchii</name>
    <dbReference type="NCBI Taxonomy" id="1381693"/>
    <lineage>
        <taxon>Eukaryota</taxon>
        <taxon>Sar</taxon>
        <taxon>Alveolata</taxon>
        <taxon>Dinophyceae</taxon>
        <taxon>Suessiales</taxon>
        <taxon>Symbiodiniaceae</taxon>
        <taxon>Durusdinium</taxon>
    </lineage>
</organism>
<name>A0ABP0SBM4_9DINO</name>
<evidence type="ECO:0000256" key="1">
    <source>
        <dbReference type="SAM" id="MobiDB-lite"/>
    </source>
</evidence>
<gene>
    <name evidence="2" type="ORF">SCF082_LOCUS50960</name>
    <name evidence="3" type="ORF">SCF082_LOCUS51163</name>
</gene>
<dbReference type="Proteomes" id="UP001642464">
    <property type="component" value="Unassembled WGS sequence"/>
</dbReference>